<dbReference type="Gene3D" id="1.25.40.10">
    <property type="entry name" value="Tetratricopeptide repeat domain"/>
    <property type="match status" value="1"/>
</dbReference>
<feature type="domain" description="SusD-like N-terminal" evidence="8">
    <location>
        <begin position="151"/>
        <end position="245"/>
    </location>
</feature>
<name>A0ABP9G7J4_9SPHI</name>
<evidence type="ECO:0000256" key="2">
    <source>
        <dbReference type="ARBA" id="ARBA00006275"/>
    </source>
</evidence>
<proteinExistence type="inferred from homology"/>
<feature type="signal peptide" evidence="6">
    <location>
        <begin position="1"/>
        <end position="22"/>
    </location>
</feature>
<gene>
    <name evidence="9" type="ORF">GCM10023313_35260</name>
</gene>
<evidence type="ECO:0000259" key="8">
    <source>
        <dbReference type="Pfam" id="PF14322"/>
    </source>
</evidence>
<organism evidence="9 10">
    <name type="scientific">Mucilaginibacter defluvii</name>
    <dbReference type="NCBI Taxonomy" id="1196019"/>
    <lineage>
        <taxon>Bacteria</taxon>
        <taxon>Pseudomonadati</taxon>
        <taxon>Bacteroidota</taxon>
        <taxon>Sphingobacteriia</taxon>
        <taxon>Sphingobacteriales</taxon>
        <taxon>Sphingobacteriaceae</taxon>
        <taxon>Mucilaginibacter</taxon>
    </lineage>
</organism>
<evidence type="ECO:0000256" key="1">
    <source>
        <dbReference type="ARBA" id="ARBA00004442"/>
    </source>
</evidence>
<evidence type="ECO:0000313" key="9">
    <source>
        <dbReference type="EMBL" id="GAA4927656.1"/>
    </source>
</evidence>
<evidence type="ECO:0000256" key="4">
    <source>
        <dbReference type="ARBA" id="ARBA00023136"/>
    </source>
</evidence>
<dbReference type="PROSITE" id="PS51257">
    <property type="entry name" value="PROKAR_LIPOPROTEIN"/>
    <property type="match status" value="1"/>
</dbReference>
<evidence type="ECO:0000256" key="3">
    <source>
        <dbReference type="ARBA" id="ARBA00022729"/>
    </source>
</evidence>
<evidence type="ECO:0000313" key="10">
    <source>
        <dbReference type="Proteomes" id="UP001501436"/>
    </source>
</evidence>
<dbReference type="CDD" id="cd08977">
    <property type="entry name" value="SusD"/>
    <property type="match status" value="1"/>
</dbReference>
<keyword evidence="5" id="KW-0998">Cell outer membrane</keyword>
<dbReference type="EMBL" id="BAABJI010000004">
    <property type="protein sequence ID" value="GAA4927656.1"/>
    <property type="molecule type" value="Genomic_DNA"/>
</dbReference>
<keyword evidence="4" id="KW-0472">Membrane</keyword>
<comment type="subcellular location">
    <subcellularLocation>
        <location evidence="1">Cell outer membrane</location>
    </subcellularLocation>
</comment>
<dbReference type="Pfam" id="PF14322">
    <property type="entry name" value="SusD-like_3"/>
    <property type="match status" value="1"/>
</dbReference>
<dbReference type="Proteomes" id="UP001501436">
    <property type="component" value="Unassembled WGS sequence"/>
</dbReference>
<dbReference type="InterPro" id="IPR012944">
    <property type="entry name" value="SusD_RagB_dom"/>
</dbReference>
<accession>A0ABP9G7J4</accession>
<comment type="caution">
    <text evidence="9">The sequence shown here is derived from an EMBL/GenBank/DDBJ whole genome shotgun (WGS) entry which is preliminary data.</text>
</comment>
<comment type="similarity">
    <text evidence="2">Belongs to the SusD family.</text>
</comment>
<keyword evidence="3 6" id="KW-0732">Signal</keyword>
<reference evidence="10" key="1">
    <citation type="journal article" date="2019" name="Int. J. Syst. Evol. Microbiol.">
        <title>The Global Catalogue of Microorganisms (GCM) 10K type strain sequencing project: providing services to taxonomists for standard genome sequencing and annotation.</title>
        <authorList>
            <consortium name="The Broad Institute Genomics Platform"/>
            <consortium name="The Broad Institute Genome Sequencing Center for Infectious Disease"/>
            <person name="Wu L."/>
            <person name="Ma J."/>
        </authorList>
    </citation>
    <scope>NUCLEOTIDE SEQUENCE [LARGE SCALE GENOMIC DNA]</scope>
    <source>
        <strain evidence="10">JCM 18283</strain>
    </source>
</reference>
<evidence type="ECO:0000256" key="6">
    <source>
        <dbReference type="SAM" id="SignalP"/>
    </source>
</evidence>
<keyword evidence="10" id="KW-1185">Reference proteome</keyword>
<dbReference type="RefSeq" id="WP_345333368.1">
    <property type="nucleotide sequence ID" value="NZ_BAABJI010000004.1"/>
</dbReference>
<feature type="domain" description="RagB/SusD" evidence="7">
    <location>
        <begin position="375"/>
        <end position="527"/>
    </location>
</feature>
<dbReference type="InterPro" id="IPR011990">
    <property type="entry name" value="TPR-like_helical_dom_sf"/>
</dbReference>
<protein>
    <submittedName>
        <fullName evidence="9">RagB/SusD family nutrient uptake outer membrane protein</fullName>
    </submittedName>
</protein>
<dbReference type="Gene3D" id="1.25.40.390">
    <property type="match status" value="1"/>
</dbReference>
<dbReference type="Gene3D" id="1.10.3780.10">
    <property type="entry name" value="SusD-like"/>
    <property type="match status" value="1"/>
</dbReference>
<dbReference type="Pfam" id="PF07980">
    <property type="entry name" value="SusD_RagB"/>
    <property type="match status" value="1"/>
</dbReference>
<sequence>MRNKLKIYAALMVIVVAVTSCAKDLNLKPTNDVTSDVVYATPAGYKGALAKVYGSFAQTGNSGAGSGDLGGIDAGTSDFFRLYFGAQELSTDEAVCAWLGDPGVSEIDQMTWSSTNLMLQGLYTRSIYQITLVNEFIRESTDAKLASRNITGNDAAEIKYYIAEARFLRAFQYWVLMDLYGNPPFITENDNIGKELPKQTTRAALFSYVESELKAVETLLKDPRTNEYGRADKAAAWALLARLYLNAQVYTGSERNADAITYANKVIGAGYTLHSQYKNLFLADNNVNNPETIFAIAYDGVKTQNYGGATYLINAAINAAMNPTSFGVPNGGWGGNRTRQNLPNKFTDASGATDKRAMFFGDKRNVDDLATFTDGLAVTKFKNITQSGATAPSVGGTFCSMDIPLFRLAEAYMIYAEATLRGGNGGSLATATSYFNNLRTRAYGNASGNVASISLNDILDERSREFYWEGQRRTDLVRFGKYTDASYLWPYKGGVKAGRGVETYRNLFPIPSTDIIANPNLKQNTGY</sequence>
<dbReference type="InterPro" id="IPR033985">
    <property type="entry name" value="SusD-like_N"/>
</dbReference>
<evidence type="ECO:0000259" key="7">
    <source>
        <dbReference type="Pfam" id="PF07980"/>
    </source>
</evidence>
<feature type="chain" id="PRO_5045079018" evidence="6">
    <location>
        <begin position="23"/>
        <end position="527"/>
    </location>
</feature>
<dbReference type="SUPFAM" id="SSF48452">
    <property type="entry name" value="TPR-like"/>
    <property type="match status" value="1"/>
</dbReference>
<evidence type="ECO:0000256" key="5">
    <source>
        <dbReference type="ARBA" id="ARBA00023237"/>
    </source>
</evidence>